<accession>A0A1G7FYH3</accession>
<keyword evidence="2" id="KW-1185">Reference proteome</keyword>
<dbReference type="EMBL" id="FNAS01000032">
    <property type="protein sequence ID" value="SDE80936.1"/>
    <property type="molecule type" value="Genomic_DNA"/>
</dbReference>
<dbReference type="AlphaFoldDB" id="A0A1G7FYH3"/>
<name>A0A1G7FYH3_9FLAO</name>
<evidence type="ECO:0000313" key="2">
    <source>
        <dbReference type="Proteomes" id="UP000198517"/>
    </source>
</evidence>
<proteinExistence type="predicted"/>
<organism evidence="1 2">
    <name type="scientific">Riemerella columbipharyngis</name>
    <dbReference type="NCBI Taxonomy" id="1071918"/>
    <lineage>
        <taxon>Bacteria</taxon>
        <taxon>Pseudomonadati</taxon>
        <taxon>Bacteroidota</taxon>
        <taxon>Flavobacteriia</taxon>
        <taxon>Flavobacteriales</taxon>
        <taxon>Weeksellaceae</taxon>
        <taxon>Riemerella</taxon>
    </lineage>
</organism>
<dbReference type="STRING" id="1071918.SAMN05421544_1328"/>
<evidence type="ECO:0000313" key="1">
    <source>
        <dbReference type="EMBL" id="SDE80936.1"/>
    </source>
</evidence>
<reference evidence="1 2" key="1">
    <citation type="submission" date="2016-10" db="EMBL/GenBank/DDBJ databases">
        <authorList>
            <person name="de Groot N.N."/>
        </authorList>
    </citation>
    <scope>NUCLEOTIDE SEQUENCE [LARGE SCALE GENOMIC DNA]</scope>
    <source>
        <strain evidence="1 2">DSM 24015</strain>
    </source>
</reference>
<sequence length="167" mass="19315">MYICAIIEKQITMTTTEIKRQIEELKAGRSMETLKKEDKKLYYQVKGLSEKLSEARAYENKQFITKEDLVEYKALIIWMMKNKGNFRGYLNLKEAMQNLLDEVESGNIIYKTKKGIKGIVTKLALSIALDNSYNNMIDANGIDILSQNTYNNSLLNAYQQFKMNALM</sequence>
<dbReference type="Proteomes" id="UP000198517">
    <property type="component" value="Unassembled WGS sequence"/>
</dbReference>
<gene>
    <name evidence="1" type="ORF">SAMN05421544_1328</name>
</gene>
<protein>
    <submittedName>
        <fullName evidence="1">Uncharacterized protein</fullName>
    </submittedName>
</protein>